<dbReference type="Pfam" id="PF03852">
    <property type="entry name" value="Vsr"/>
    <property type="match status" value="1"/>
</dbReference>
<dbReference type="GO" id="GO:0016787">
    <property type="term" value="F:hydrolase activity"/>
    <property type="evidence" value="ECO:0007669"/>
    <property type="project" value="UniProtKB-KW"/>
</dbReference>
<reference evidence="9" key="2">
    <citation type="journal article" date="2021" name="PeerJ">
        <title>Extensive microbial diversity within the chicken gut microbiome revealed by metagenomics and culture.</title>
        <authorList>
            <person name="Gilroy R."/>
            <person name="Ravi A."/>
            <person name="Getino M."/>
            <person name="Pursley I."/>
            <person name="Horton D.L."/>
            <person name="Alikhan N.F."/>
            <person name="Baker D."/>
            <person name="Gharbi K."/>
            <person name="Hall N."/>
            <person name="Watson M."/>
            <person name="Adriaenssens E.M."/>
            <person name="Foster-Nyarko E."/>
            <person name="Jarju S."/>
            <person name="Secka A."/>
            <person name="Antonio M."/>
            <person name="Oren A."/>
            <person name="Chaudhuri R.R."/>
            <person name="La Ragione R."/>
            <person name="Hildebrand F."/>
            <person name="Pallen M.J."/>
        </authorList>
    </citation>
    <scope>NUCLEOTIDE SEQUENCE</scope>
    <source>
        <strain evidence="9">17213</strain>
    </source>
</reference>
<proteinExistence type="inferred from homology"/>
<evidence type="ECO:0000313" key="9">
    <source>
        <dbReference type="EMBL" id="MBO8416494.1"/>
    </source>
</evidence>
<accession>A0A9D9DB71</accession>
<keyword evidence="7" id="KW-0175">Coiled coil</keyword>
<dbReference type="InterPro" id="IPR004603">
    <property type="entry name" value="DNA_mismatch_endonuc_vsr"/>
</dbReference>
<dbReference type="CDD" id="cd00221">
    <property type="entry name" value="Vsr"/>
    <property type="match status" value="1"/>
</dbReference>
<gene>
    <name evidence="9" type="primary">vsr</name>
    <name evidence="9" type="ORF">IAB19_08955</name>
</gene>
<dbReference type="SUPFAM" id="SSF52980">
    <property type="entry name" value="Restriction endonuclease-like"/>
    <property type="match status" value="1"/>
</dbReference>
<evidence type="ECO:0000313" key="10">
    <source>
        <dbReference type="Proteomes" id="UP000823631"/>
    </source>
</evidence>
<evidence type="ECO:0000256" key="3">
    <source>
        <dbReference type="ARBA" id="ARBA00022763"/>
    </source>
</evidence>
<feature type="region of interest" description="Disordered" evidence="8">
    <location>
        <begin position="1"/>
        <end position="23"/>
    </location>
</feature>
<evidence type="ECO:0000256" key="5">
    <source>
        <dbReference type="ARBA" id="ARBA00023204"/>
    </source>
</evidence>
<evidence type="ECO:0000256" key="8">
    <source>
        <dbReference type="SAM" id="MobiDB-lite"/>
    </source>
</evidence>
<protein>
    <recommendedName>
        <fullName evidence="6">Very short patch repair endonuclease</fullName>
        <ecNumber evidence="6">3.1.-.-</ecNumber>
    </recommendedName>
</protein>
<dbReference type="EC" id="3.1.-.-" evidence="6"/>
<evidence type="ECO:0000256" key="2">
    <source>
        <dbReference type="ARBA" id="ARBA00022759"/>
    </source>
</evidence>
<comment type="caution">
    <text evidence="9">The sequence shown here is derived from an EMBL/GenBank/DDBJ whole genome shotgun (WGS) entry which is preliminary data.</text>
</comment>
<dbReference type="InterPro" id="IPR011335">
    <property type="entry name" value="Restrct_endonuc-II-like"/>
</dbReference>
<dbReference type="PIRSF" id="PIRSF018267">
    <property type="entry name" value="VSR_endonuc"/>
    <property type="match status" value="1"/>
</dbReference>
<comment type="similarity">
    <text evidence="6">Belongs to the vsr family.</text>
</comment>
<evidence type="ECO:0000256" key="7">
    <source>
        <dbReference type="SAM" id="Coils"/>
    </source>
</evidence>
<organism evidence="9 10">
    <name type="scientific">Candidatus Avisuccinivibrio stercorigallinarum</name>
    <dbReference type="NCBI Taxonomy" id="2840704"/>
    <lineage>
        <taxon>Bacteria</taxon>
        <taxon>Pseudomonadati</taxon>
        <taxon>Pseudomonadota</taxon>
        <taxon>Gammaproteobacteria</taxon>
        <taxon>Aeromonadales</taxon>
        <taxon>Succinivibrionaceae</taxon>
        <taxon>Succinivibrionaceae incertae sedis</taxon>
        <taxon>Candidatus Avisuccinivibrio</taxon>
    </lineage>
</organism>
<evidence type="ECO:0000256" key="1">
    <source>
        <dbReference type="ARBA" id="ARBA00022722"/>
    </source>
</evidence>
<feature type="coiled-coil region" evidence="7">
    <location>
        <begin position="87"/>
        <end position="141"/>
    </location>
</feature>
<dbReference type="Proteomes" id="UP000823631">
    <property type="component" value="Unassembled WGS sequence"/>
</dbReference>
<dbReference type="GO" id="GO:0004519">
    <property type="term" value="F:endonuclease activity"/>
    <property type="evidence" value="ECO:0007669"/>
    <property type="project" value="UniProtKB-KW"/>
</dbReference>
<keyword evidence="2 6" id="KW-0255">Endonuclease</keyword>
<name>A0A9D9DB71_9GAMM</name>
<evidence type="ECO:0000256" key="4">
    <source>
        <dbReference type="ARBA" id="ARBA00022801"/>
    </source>
</evidence>
<keyword evidence="4 6" id="KW-0378">Hydrolase</keyword>
<reference evidence="9" key="1">
    <citation type="submission" date="2020-10" db="EMBL/GenBank/DDBJ databases">
        <authorList>
            <person name="Gilroy R."/>
        </authorList>
    </citation>
    <scope>NUCLEOTIDE SEQUENCE</scope>
    <source>
        <strain evidence="9">17213</strain>
    </source>
</reference>
<dbReference type="Gene3D" id="3.40.960.10">
    <property type="entry name" value="VSR Endonuclease"/>
    <property type="match status" value="1"/>
</dbReference>
<evidence type="ECO:0000256" key="6">
    <source>
        <dbReference type="PIRNR" id="PIRNR018267"/>
    </source>
</evidence>
<dbReference type="AlphaFoldDB" id="A0A9D9DB71"/>
<dbReference type="GO" id="GO:0006298">
    <property type="term" value="P:mismatch repair"/>
    <property type="evidence" value="ECO:0007669"/>
    <property type="project" value="UniProtKB-UniRule"/>
</dbReference>
<keyword evidence="5 6" id="KW-0234">DNA repair</keyword>
<keyword evidence="1 6" id="KW-0540">Nuclease</keyword>
<sequence length="141" mass="16655">MPDVLTPEQRHKNMSHIRSTGTKPEQAVRSYLFAHGFRYRKNVRSLPGCPDVVLPKYRTVIFVNGCFWHHHDCGGFVLPATNREFWQQKIERNVERDKKVRAELEAAGWRVLTVWECELKKAVREERLERLTQEIRQAENA</sequence>
<keyword evidence="3 6" id="KW-0227">DNA damage</keyword>
<comment type="function">
    <text evidence="6">May nick specific sequences that contain T:G mispairs resulting from m5C-deamination.</text>
</comment>
<dbReference type="NCBIfam" id="TIGR00632">
    <property type="entry name" value="vsr"/>
    <property type="match status" value="1"/>
</dbReference>
<dbReference type="EMBL" id="JADINH010000177">
    <property type="protein sequence ID" value="MBO8416494.1"/>
    <property type="molecule type" value="Genomic_DNA"/>
</dbReference>